<dbReference type="WBParaSite" id="maker-uti_cns_0013283-snap-gene-0.3-mRNA-1">
    <property type="protein sequence ID" value="maker-uti_cns_0013283-snap-gene-0.3-mRNA-1"/>
    <property type="gene ID" value="maker-uti_cns_0013283-snap-gene-0.3"/>
</dbReference>
<name>A0A1I8IKP7_9PLAT</name>
<sequence>YPVAIDSGTPPVTSTATVRIDTFDPTETAVCITYSLLESGFQAKQTAIETALAETIQFKYATCRCATWKYTAQSSEVVACHYCVQNNATDAASGMSLVKDFVPQSDLLTFWRLNTDGTPTAMLQTAAFSSATVVKVEG</sequence>
<dbReference type="Proteomes" id="UP000095280">
    <property type="component" value="Unplaced"/>
</dbReference>
<dbReference type="AlphaFoldDB" id="A0A1I8IKP7"/>
<reference evidence="2" key="1">
    <citation type="submission" date="2016-11" db="UniProtKB">
        <authorList>
            <consortium name="WormBaseParasite"/>
        </authorList>
    </citation>
    <scope>IDENTIFICATION</scope>
</reference>
<protein>
    <submittedName>
        <fullName evidence="2">Laminin N-terminal domain-containing protein</fullName>
    </submittedName>
</protein>
<keyword evidence="1" id="KW-1185">Reference proteome</keyword>
<proteinExistence type="predicted"/>
<evidence type="ECO:0000313" key="2">
    <source>
        <dbReference type="WBParaSite" id="maker-uti_cns_0013283-snap-gene-0.3-mRNA-1"/>
    </source>
</evidence>
<organism evidence="1 2">
    <name type="scientific">Macrostomum lignano</name>
    <dbReference type="NCBI Taxonomy" id="282301"/>
    <lineage>
        <taxon>Eukaryota</taxon>
        <taxon>Metazoa</taxon>
        <taxon>Spiralia</taxon>
        <taxon>Lophotrochozoa</taxon>
        <taxon>Platyhelminthes</taxon>
        <taxon>Rhabditophora</taxon>
        <taxon>Macrostomorpha</taxon>
        <taxon>Macrostomida</taxon>
        <taxon>Macrostomidae</taxon>
        <taxon>Macrostomum</taxon>
    </lineage>
</organism>
<accession>A0A1I8IKP7</accession>
<evidence type="ECO:0000313" key="1">
    <source>
        <dbReference type="Proteomes" id="UP000095280"/>
    </source>
</evidence>